<reference evidence="1 2" key="1">
    <citation type="journal article" date="2018" name="Sci. Rep.">
        <title>Comparative analysis of the Pocillopora damicornis genome highlights role of immune system in coral evolution.</title>
        <authorList>
            <person name="Cunning R."/>
            <person name="Bay R.A."/>
            <person name="Gillette P."/>
            <person name="Baker A.C."/>
            <person name="Traylor-Knowles N."/>
        </authorList>
    </citation>
    <scope>NUCLEOTIDE SEQUENCE [LARGE SCALE GENOMIC DNA]</scope>
    <source>
        <strain evidence="1">RSMAS</strain>
        <tissue evidence="1">Whole animal</tissue>
    </source>
</reference>
<name>A0A3M6V0Z1_POCDA</name>
<evidence type="ECO:0008006" key="3">
    <source>
        <dbReference type="Google" id="ProtNLM"/>
    </source>
</evidence>
<dbReference type="Proteomes" id="UP000275408">
    <property type="component" value="Unassembled WGS sequence"/>
</dbReference>
<organism evidence="1 2">
    <name type="scientific">Pocillopora damicornis</name>
    <name type="common">Cauliflower coral</name>
    <name type="synonym">Millepora damicornis</name>
    <dbReference type="NCBI Taxonomy" id="46731"/>
    <lineage>
        <taxon>Eukaryota</taxon>
        <taxon>Metazoa</taxon>
        <taxon>Cnidaria</taxon>
        <taxon>Anthozoa</taxon>
        <taxon>Hexacorallia</taxon>
        <taxon>Scleractinia</taxon>
        <taxon>Astrocoeniina</taxon>
        <taxon>Pocilloporidae</taxon>
        <taxon>Pocillopora</taxon>
    </lineage>
</organism>
<dbReference type="OMA" id="MADYTSG"/>
<proteinExistence type="predicted"/>
<dbReference type="EMBL" id="RCHS01000299">
    <property type="protein sequence ID" value="RMX59616.1"/>
    <property type="molecule type" value="Genomic_DNA"/>
</dbReference>
<dbReference type="AlphaFoldDB" id="A0A3M6V0Z1"/>
<sequence>MAFVKIVLWSCLGAVLGYFAIQEFTVVTESFLVQKLIPAKRKDVFDLLINPDYILKFHPLCVGITNVTTSHGRDGMKTVQFVVTEKTAISLGFFEINQNITFPVNETVIEENAIIEYRALLMGGYFTLKQRWKMADYTSGSGDKISSLEDHFQVTSFRILLRYSMKVAFGAHNTITENIIQHFLKESKESNDKSG</sequence>
<dbReference type="OrthoDB" id="5985095at2759"/>
<evidence type="ECO:0000313" key="1">
    <source>
        <dbReference type="EMBL" id="RMX59616.1"/>
    </source>
</evidence>
<keyword evidence="2" id="KW-1185">Reference proteome</keyword>
<accession>A0A3M6V0Z1</accession>
<gene>
    <name evidence="1" type="ORF">pdam_00010510</name>
</gene>
<protein>
    <recommendedName>
        <fullName evidence="3">Coenzyme Q-binding protein COQ10 START domain-containing protein</fullName>
    </recommendedName>
</protein>
<comment type="caution">
    <text evidence="1">The sequence shown here is derived from an EMBL/GenBank/DDBJ whole genome shotgun (WGS) entry which is preliminary data.</text>
</comment>
<evidence type="ECO:0000313" key="2">
    <source>
        <dbReference type="Proteomes" id="UP000275408"/>
    </source>
</evidence>